<dbReference type="PANTHER" id="PTHR31736">
    <property type="match status" value="1"/>
</dbReference>
<keyword evidence="17" id="KW-1185">Reference proteome</keyword>
<feature type="signal peptide" evidence="15">
    <location>
        <begin position="1"/>
        <end position="21"/>
    </location>
</feature>
<keyword evidence="7" id="KW-1015">Disulfide bond</keyword>
<protein>
    <recommendedName>
        <fullName evidence="11">galacturonan 1,4-alpha-galacturonidase</fullName>
        <ecNumber evidence="11">3.2.1.67</ecNumber>
    </recommendedName>
</protein>
<evidence type="ECO:0000256" key="6">
    <source>
        <dbReference type="ARBA" id="ARBA00022801"/>
    </source>
</evidence>
<evidence type="ECO:0000256" key="9">
    <source>
        <dbReference type="ARBA" id="ARBA00023295"/>
    </source>
</evidence>
<dbReference type="GO" id="GO:0004650">
    <property type="term" value="F:polygalacturonase activity"/>
    <property type="evidence" value="ECO:0007669"/>
    <property type="project" value="InterPro"/>
</dbReference>
<keyword evidence="5" id="KW-0677">Repeat</keyword>
<keyword evidence="8" id="KW-0325">Glycoprotein</keyword>
<keyword evidence="10" id="KW-0961">Cell wall biogenesis/degradation</keyword>
<evidence type="ECO:0000256" key="7">
    <source>
        <dbReference type="ARBA" id="ARBA00023157"/>
    </source>
</evidence>
<reference evidence="16" key="1">
    <citation type="submission" date="2021-10" db="EMBL/GenBank/DDBJ databases">
        <authorList>
            <person name="Piombo E."/>
        </authorList>
    </citation>
    <scope>NUCLEOTIDE SEQUENCE</scope>
</reference>
<evidence type="ECO:0000256" key="13">
    <source>
        <dbReference type="PROSITE-ProRule" id="PRU10052"/>
    </source>
</evidence>
<dbReference type="OrthoDB" id="187139at2759"/>
<dbReference type="Gene3D" id="2.160.20.10">
    <property type="entry name" value="Single-stranded right-handed beta-helix, Pectin lyase-like"/>
    <property type="match status" value="1"/>
</dbReference>
<feature type="chain" id="PRO_5040433179" description="galacturonan 1,4-alpha-galacturonidase" evidence="15">
    <location>
        <begin position="22"/>
        <end position="445"/>
    </location>
</feature>
<dbReference type="InterPro" id="IPR012334">
    <property type="entry name" value="Pectin_lyas_fold"/>
</dbReference>
<sequence length="445" mass="48500">MFPRLTTILSLGALLVHNVLSEALDIPSSLIQRPNIQIGPYHTGKSFPVSAARDPNKLCRVKAERCKDSAPAILKAFKDCNHGGTVILDGNYTIASPLDLTFLDSIDVAILGTIKFTDKWEYWVENSFKYAFQDSSTFWRFGGKDVNIFGHGLGTIDGNGQIWYNMAPYNSTLLRPLLLMIDGLHGGSISGLNLLNSPNWFSLYHNSSDLLISDMNLLAFSTNSTVNPRNTDGFDTLRTSNVIIQNSVVHNTDDCVSFKPNSSSIVVQNLQCHGSHGISVGSLGQYLGQVDIVEDLHIYNISMANATDGARLKVWPGIAPGETKNNVGGGGGYVKNVTYDLFQNVNNDWAIQIDQCYGVSNKTLCQEYPSNMTMSDVLIKNMSGTTSTKNDPKVGQLICSSPERCLNFRATNITVRPPSGKSAQWTCSGFDTSGLEGFQCVGIQG</sequence>
<dbReference type="AlphaFoldDB" id="A0A9N9VQE0"/>
<dbReference type="GO" id="GO:0047911">
    <property type="term" value="F:galacturan 1,4-alpha-galacturonidase activity"/>
    <property type="evidence" value="ECO:0007669"/>
    <property type="project" value="UniProtKB-EC"/>
</dbReference>
<feature type="active site" evidence="13">
    <location>
        <position position="276"/>
    </location>
</feature>
<dbReference type="InterPro" id="IPR011050">
    <property type="entry name" value="Pectin_lyase_fold/virulence"/>
</dbReference>
<evidence type="ECO:0000313" key="17">
    <source>
        <dbReference type="Proteomes" id="UP000696573"/>
    </source>
</evidence>
<dbReference type="EMBL" id="CABFNQ020000730">
    <property type="protein sequence ID" value="CAH0027980.1"/>
    <property type="molecule type" value="Genomic_DNA"/>
</dbReference>
<dbReference type="PROSITE" id="PS00502">
    <property type="entry name" value="POLYGALACTURONASE"/>
    <property type="match status" value="1"/>
</dbReference>
<name>A0A9N9VQE0_9HYPO</name>
<dbReference type="InterPro" id="IPR000743">
    <property type="entry name" value="Glyco_hydro_28"/>
</dbReference>
<dbReference type="GO" id="GO:0005975">
    <property type="term" value="P:carbohydrate metabolic process"/>
    <property type="evidence" value="ECO:0007669"/>
    <property type="project" value="InterPro"/>
</dbReference>
<evidence type="ECO:0000256" key="15">
    <source>
        <dbReference type="SAM" id="SignalP"/>
    </source>
</evidence>
<accession>A0A9N9VQE0</accession>
<evidence type="ECO:0000256" key="1">
    <source>
        <dbReference type="ARBA" id="ARBA00004613"/>
    </source>
</evidence>
<dbReference type="EC" id="3.2.1.67" evidence="11"/>
<keyword evidence="4 15" id="KW-0732">Signal</keyword>
<evidence type="ECO:0000256" key="10">
    <source>
        <dbReference type="ARBA" id="ARBA00023316"/>
    </source>
</evidence>
<evidence type="ECO:0000256" key="4">
    <source>
        <dbReference type="ARBA" id="ARBA00022729"/>
    </source>
</evidence>
<comment type="similarity">
    <text evidence="2 14">Belongs to the glycosyl hydrolase 28 family.</text>
</comment>
<keyword evidence="9 14" id="KW-0326">Glycosidase</keyword>
<evidence type="ECO:0000313" key="16">
    <source>
        <dbReference type="EMBL" id="CAH0027980.1"/>
    </source>
</evidence>
<evidence type="ECO:0000256" key="14">
    <source>
        <dbReference type="RuleBase" id="RU361169"/>
    </source>
</evidence>
<dbReference type="GO" id="GO:0005576">
    <property type="term" value="C:extracellular region"/>
    <property type="evidence" value="ECO:0007669"/>
    <property type="project" value="UniProtKB-SubCell"/>
</dbReference>
<comment type="catalytic activity">
    <reaction evidence="12">
        <text>[(1-&gt;4)-alpha-D-galacturonosyl](n) + H2O = alpha-D-galacturonate + [(1-&gt;4)-alpha-D-galacturonosyl](n-1)</text>
        <dbReference type="Rhea" id="RHEA:14117"/>
        <dbReference type="Rhea" id="RHEA-COMP:14570"/>
        <dbReference type="Rhea" id="RHEA-COMP:14572"/>
        <dbReference type="ChEBI" id="CHEBI:15377"/>
        <dbReference type="ChEBI" id="CHEBI:58658"/>
        <dbReference type="ChEBI" id="CHEBI:140523"/>
        <dbReference type="EC" id="3.2.1.67"/>
    </reaction>
</comment>
<proteinExistence type="inferred from homology"/>
<evidence type="ECO:0000256" key="2">
    <source>
        <dbReference type="ARBA" id="ARBA00008834"/>
    </source>
</evidence>
<dbReference type="Pfam" id="PF00295">
    <property type="entry name" value="Glyco_hydro_28"/>
    <property type="match status" value="1"/>
</dbReference>
<dbReference type="SUPFAM" id="SSF51126">
    <property type="entry name" value="Pectin lyase-like"/>
    <property type="match status" value="1"/>
</dbReference>
<dbReference type="PANTHER" id="PTHR31736:SF14">
    <property type="entry name" value="EXOPOLYGALACTURONASE X-1-RELATED"/>
    <property type="match status" value="1"/>
</dbReference>
<evidence type="ECO:0000256" key="3">
    <source>
        <dbReference type="ARBA" id="ARBA00022525"/>
    </source>
</evidence>
<dbReference type="GO" id="GO:0071555">
    <property type="term" value="P:cell wall organization"/>
    <property type="evidence" value="ECO:0007669"/>
    <property type="project" value="UniProtKB-KW"/>
</dbReference>
<comment type="subcellular location">
    <subcellularLocation>
        <location evidence="1">Secreted</location>
    </subcellularLocation>
</comment>
<keyword evidence="3" id="KW-0964">Secreted</keyword>
<gene>
    <name evidence="16" type="ORF">CRHIZ90672A_00001954</name>
</gene>
<organism evidence="16 17">
    <name type="scientific">Clonostachys rhizophaga</name>
    <dbReference type="NCBI Taxonomy" id="160324"/>
    <lineage>
        <taxon>Eukaryota</taxon>
        <taxon>Fungi</taxon>
        <taxon>Dikarya</taxon>
        <taxon>Ascomycota</taxon>
        <taxon>Pezizomycotina</taxon>
        <taxon>Sordariomycetes</taxon>
        <taxon>Hypocreomycetidae</taxon>
        <taxon>Hypocreales</taxon>
        <taxon>Bionectriaceae</taxon>
        <taxon>Clonostachys</taxon>
    </lineage>
</organism>
<evidence type="ECO:0000256" key="12">
    <source>
        <dbReference type="ARBA" id="ARBA00048766"/>
    </source>
</evidence>
<evidence type="ECO:0000256" key="5">
    <source>
        <dbReference type="ARBA" id="ARBA00022737"/>
    </source>
</evidence>
<keyword evidence="6 14" id="KW-0378">Hydrolase</keyword>
<dbReference type="Proteomes" id="UP000696573">
    <property type="component" value="Unassembled WGS sequence"/>
</dbReference>
<evidence type="ECO:0000256" key="11">
    <source>
        <dbReference type="ARBA" id="ARBA00038933"/>
    </source>
</evidence>
<comment type="caution">
    <text evidence="16">The sequence shown here is derived from an EMBL/GenBank/DDBJ whole genome shotgun (WGS) entry which is preliminary data.</text>
</comment>
<evidence type="ECO:0000256" key="8">
    <source>
        <dbReference type="ARBA" id="ARBA00023180"/>
    </source>
</evidence>